<dbReference type="RefSeq" id="WP_079052484.1">
    <property type="nucleotide sequence ID" value="NZ_LLZG01000377.1"/>
</dbReference>
<evidence type="ECO:0000256" key="1">
    <source>
        <dbReference type="SAM" id="SignalP"/>
    </source>
</evidence>
<sequence length="116" mass="11832">MSSRTVRAFALAGATALSLASLGILTAGSANAAAPAEACPQGVVCFYPQANYQGTVQVIDFTATPGCQATIPARSIINNSNYPVGLYVDNECTQYLDQVDAGGTRASLIASVVTAE</sequence>
<proteinExistence type="predicted"/>
<dbReference type="Pfam" id="PF03995">
    <property type="entry name" value="Inhibitor_I36"/>
    <property type="match status" value="1"/>
</dbReference>
<protein>
    <recommendedName>
        <fullName evidence="4">Peptidase inhibitor family I36</fullName>
    </recommendedName>
</protein>
<dbReference type="AlphaFoldDB" id="A0A124G7Z1"/>
<dbReference type="EMBL" id="LLZG01000377">
    <property type="protein sequence ID" value="KUL24292.1"/>
    <property type="molecule type" value="Genomic_DNA"/>
</dbReference>
<keyword evidence="3" id="KW-1185">Reference proteome</keyword>
<comment type="caution">
    <text evidence="2">The sequence shown here is derived from an EMBL/GenBank/DDBJ whole genome shotgun (WGS) entry which is preliminary data.</text>
</comment>
<keyword evidence="1" id="KW-0732">Signal</keyword>
<reference evidence="3" key="1">
    <citation type="submission" date="2015-10" db="EMBL/GenBank/DDBJ databases">
        <authorList>
            <person name="Ju K.-S."/>
            <person name="Doroghazi J.R."/>
            <person name="Metcalf W.W."/>
        </authorList>
    </citation>
    <scope>NUCLEOTIDE SEQUENCE [LARGE SCALE GENOMIC DNA]</scope>
    <source>
        <strain evidence="3">NRRL 3151</strain>
    </source>
</reference>
<dbReference type="Proteomes" id="UP000053923">
    <property type="component" value="Unassembled WGS sequence"/>
</dbReference>
<organism evidence="2 3">
    <name type="scientific">Streptomyces regalis</name>
    <dbReference type="NCBI Taxonomy" id="68262"/>
    <lineage>
        <taxon>Bacteria</taxon>
        <taxon>Bacillati</taxon>
        <taxon>Actinomycetota</taxon>
        <taxon>Actinomycetes</taxon>
        <taxon>Kitasatosporales</taxon>
        <taxon>Streptomycetaceae</taxon>
        <taxon>Streptomyces</taxon>
    </lineage>
</organism>
<name>A0A124G7Z1_9ACTN</name>
<accession>A0A124G7Z1</accession>
<evidence type="ECO:0008006" key="4">
    <source>
        <dbReference type="Google" id="ProtNLM"/>
    </source>
</evidence>
<dbReference type="OrthoDB" id="4266843at2"/>
<evidence type="ECO:0000313" key="2">
    <source>
        <dbReference type="EMBL" id="KUL24292.1"/>
    </source>
</evidence>
<feature type="chain" id="PRO_5007171994" description="Peptidase inhibitor family I36" evidence="1">
    <location>
        <begin position="33"/>
        <end position="116"/>
    </location>
</feature>
<gene>
    <name evidence="2" type="ORF">ADL12_37380</name>
</gene>
<feature type="signal peptide" evidence="1">
    <location>
        <begin position="1"/>
        <end position="32"/>
    </location>
</feature>
<evidence type="ECO:0000313" key="3">
    <source>
        <dbReference type="Proteomes" id="UP000053923"/>
    </source>
</evidence>